<evidence type="ECO:0000256" key="1">
    <source>
        <dbReference type="SAM" id="MobiDB-lite"/>
    </source>
</evidence>
<dbReference type="EMBL" id="CP155573">
    <property type="protein sequence ID" value="XFO64566.1"/>
    <property type="molecule type" value="Genomic_DNA"/>
</dbReference>
<gene>
    <name evidence="2" type="ORF">SPSIL_006680</name>
</gene>
<organism evidence="2 3">
    <name type="scientific">Sporomusa silvacetica DSM 10669</name>
    <dbReference type="NCBI Taxonomy" id="1123289"/>
    <lineage>
        <taxon>Bacteria</taxon>
        <taxon>Bacillati</taxon>
        <taxon>Bacillota</taxon>
        <taxon>Negativicutes</taxon>
        <taxon>Selenomonadales</taxon>
        <taxon>Sporomusaceae</taxon>
        <taxon>Sporomusa</taxon>
    </lineage>
</organism>
<evidence type="ECO:0000313" key="3">
    <source>
        <dbReference type="Proteomes" id="UP000216752"/>
    </source>
</evidence>
<proteinExistence type="predicted"/>
<reference evidence="2" key="1">
    <citation type="submission" date="2024-05" db="EMBL/GenBank/DDBJ databases">
        <title>Isolation and characterization of Sporomusa carbonis sp. nov., a carboxydotrophic hydrogenogen in the genus of Sporomusa isolated from a charcoal burning pile.</title>
        <authorList>
            <person name="Boeer T."/>
            <person name="Rosenbaum F."/>
            <person name="Eysell L."/>
            <person name="Mueller V."/>
            <person name="Daniel R."/>
            <person name="Poehlein A."/>
        </authorList>
    </citation>
    <scope>NUCLEOTIDE SEQUENCE [LARGE SCALE GENOMIC DNA]</scope>
    <source>
        <strain evidence="2">DSM 10669</strain>
    </source>
</reference>
<name>A0ABZ3IFV3_9FIRM</name>
<protein>
    <submittedName>
        <fullName evidence="2">Uncharacterized protein</fullName>
    </submittedName>
</protein>
<sequence length="59" mass="6460">MAALSIQDEILINRIWGSKADKFADRMRTYEAEDSQKNVNGPGSAAGAVSRFKQSNDSI</sequence>
<dbReference type="Proteomes" id="UP000216752">
    <property type="component" value="Chromosome"/>
</dbReference>
<evidence type="ECO:0000313" key="2">
    <source>
        <dbReference type="EMBL" id="XFO64566.1"/>
    </source>
</evidence>
<keyword evidence="3" id="KW-1185">Reference proteome</keyword>
<feature type="region of interest" description="Disordered" evidence="1">
    <location>
        <begin position="32"/>
        <end position="59"/>
    </location>
</feature>
<accession>A0ABZ3IFV3</accession>